<dbReference type="PROSITE" id="PS51186">
    <property type="entry name" value="GNAT"/>
    <property type="match status" value="1"/>
</dbReference>
<dbReference type="Pfam" id="PF00583">
    <property type="entry name" value="Acetyltransf_1"/>
    <property type="match status" value="1"/>
</dbReference>
<evidence type="ECO:0000313" key="2">
    <source>
        <dbReference type="EMBL" id="EFV00605.1"/>
    </source>
</evidence>
<dbReference type="InterPro" id="IPR016181">
    <property type="entry name" value="Acyl_CoA_acyltransferase"/>
</dbReference>
<keyword evidence="2" id="KW-0808">Transferase</keyword>
<name>E6MK86_9FIRM</name>
<dbReference type="HOGENOM" id="CLU_2035969_0_0_9"/>
<dbReference type="GO" id="GO:0016747">
    <property type="term" value="F:acyltransferase activity, transferring groups other than amino-acyl groups"/>
    <property type="evidence" value="ECO:0007669"/>
    <property type="project" value="InterPro"/>
</dbReference>
<evidence type="ECO:0000259" key="1">
    <source>
        <dbReference type="PROSITE" id="PS51186"/>
    </source>
</evidence>
<keyword evidence="3" id="KW-1185">Reference proteome</keyword>
<dbReference type="RefSeq" id="WP_006599843.1">
    <property type="nucleotide sequence ID" value="NZ_GL622359.1"/>
</dbReference>
<dbReference type="AlphaFoldDB" id="E6MK86"/>
<evidence type="ECO:0000313" key="3">
    <source>
        <dbReference type="Proteomes" id="UP000004754"/>
    </source>
</evidence>
<reference evidence="2 3" key="1">
    <citation type="submission" date="2010-12" db="EMBL/GenBank/DDBJ databases">
        <authorList>
            <person name="Muzny D."/>
            <person name="Qin X."/>
            <person name="Deng J."/>
            <person name="Jiang H."/>
            <person name="Liu Y."/>
            <person name="Qu J."/>
            <person name="Song X.-Z."/>
            <person name="Zhang L."/>
            <person name="Thornton R."/>
            <person name="Coyle M."/>
            <person name="Francisco L."/>
            <person name="Jackson L."/>
            <person name="Javaid M."/>
            <person name="Korchina V."/>
            <person name="Kovar C."/>
            <person name="Mata R."/>
            <person name="Mathew T."/>
            <person name="Ngo R."/>
            <person name="Nguyen L."/>
            <person name="Nguyen N."/>
            <person name="Okwuonu G."/>
            <person name="Ongeri F."/>
            <person name="Pham C."/>
            <person name="Simmons D."/>
            <person name="Wilczek-Boney K."/>
            <person name="Hale W."/>
            <person name="Jakkamsetti A."/>
            <person name="Pham P."/>
            <person name="Ruth R."/>
            <person name="San Lucas F."/>
            <person name="Warren J."/>
            <person name="Zhang J."/>
            <person name="Zhao Z."/>
            <person name="Zhou C."/>
            <person name="Zhu D."/>
            <person name="Lee S."/>
            <person name="Bess C."/>
            <person name="Blankenburg K."/>
            <person name="Forbes L."/>
            <person name="Fu Q."/>
            <person name="Gubbala S."/>
            <person name="Hirani K."/>
            <person name="Jayaseelan J.C."/>
            <person name="Lara F."/>
            <person name="Munidasa M."/>
            <person name="Palculict T."/>
            <person name="Patil S."/>
            <person name="Pu L.-L."/>
            <person name="Saada N."/>
            <person name="Tang L."/>
            <person name="Weissenberger G."/>
            <person name="Zhu Y."/>
            <person name="Hemphill L."/>
            <person name="Shang Y."/>
            <person name="Youmans B."/>
            <person name="Ayvaz T."/>
            <person name="Ross M."/>
            <person name="Santibanez J."/>
            <person name="Aqrawi P."/>
            <person name="Gross S."/>
            <person name="Joshi V."/>
            <person name="Fowler G."/>
            <person name="Nazareth L."/>
            <person name="Reid J."/>
            <person name="Worley K."/>
            <person name="Petrosino J."/>
            <person name="Highlander S."/>
            <person name="Gibbs R."/>
        </authorList>
    </citation>
    <scope>NUCLEOTIDE SEQUENCE [LARGE SCALE GENOMIC DNA]</scope>
    <source>
        <strain evidence="2 3">ATCC 23263</strain>
    </source>
</reference>
<protein>
    <submittedName>
        <fullName evidence="2">Acetyltransferase, GNAT family</fullName>
    </submittedName>
</protein>
<dbReference type="STRING" id="887929.HMP0721_2422"/>
<proteinExistence type="predicted"/>
<dbReference type="Proteomes" id="UP000004754">
    <property type="component" value="Unassembled WGS sequence"/>
</dbReference>
<sequence>MLTCGDAVAAVCALSLDPDPAYRRPLEGRWLTSDETFAAVLHRVAVSRRRHRQGLASLLFDEAAGLAAAKGAKSLRIDTHPDNRPMQAALAHAGFARCTILRLTGGAEAGNLRLGYERLIG</sequence>
<dbReference type="Gene3D" id="3.40.630.30">
    <property type="match status" value="1"/>
</dbReference>
<comment type="caution">
    <text evidence="2">The sequence shown here is derived from an EMBL/GenBank/DDBJ whole genome shotgun (WGS) entry which is preliminary data.</text>
</comment>
<dbReference type="SUPFAM" id="SSF55729">
    <property type="entry name" value="Acyl-CoA N-acyltransferases (Nat)"/>
    <property type="match status" value="1"/>
</dbReference>
<organism evidence="2 3">
    <name type="scientific">Pseudoramibacter alactolyticus ATCC 23263</name>
    <dbReference type="NCBI Taxonomy" id="887929"/>
    <lineage>
        <taxon>Bacteria</taxon>
        <taxon>Bacillati</taxon>
        <taxon>Bacillota</taxon>
        <taxon>Clostridia</taxon>
        <taxon>Eubacteriales</taxon>
        <taxon>Eubacteriaceae</taxon>
        <taxon>Pseudoramibacter</taxon>
    </lineage>
</organism>
<accession>E6MK86</accession>
<dbReference type="eggNOG" id="COG0456">
    <property type="taxonomic scope" value="Bacteria"/>
</dbReference>
<gene>
    <name evidence="2" type="ORF">HMP0721_2422</name>
</gene>
<dbReference type="InterPro" id="IPR000182">
    <property type="entry name" value="GNAT_dom"/>
</dbReference>
<feature type="domain" description="N-acetyltransferase" evidence="1">
    <location>
        <begin position="1"/>
        <end position="119"/>
    </location>
</feature>
<dbReference type="EMBL" id="AEQN01000033">
    <property type="protein sequence ID" value="EFV00605.1"/>
    <property type="molecule type" value="Genomic_DNA"/>
</dbReference>